<reference evidence="1" key="1">
    <citation type="submission" date="2021-11" db="EMBL/GenBank/DDBJ databases">
        <authorList>
            <person name="Islam A."/>
            <person name="Islam S."/>
            <person name="Flora M.S."/>
            <person name="Rahman M."/>
            <person name="Ziaur R.M."/>
            <person name="Epstein J.H."/>
            <person name="Hassan M."/>
            <person name="Klassen M."/>
            <person name="Woodard K."/>
            <person name="Webb A."/>
            <person name="Webby R.J."/>
            <person name="El Zowalaty M.E."/>
        </authorList>
    </citation>
    <scope>NUCLEOTIDE SEQUENCE</scope>
    <source>
        <strain evidence="1">Pbs3</strain>
    </source>
</reference>
<dbReference type="AlphaFoldDB" id="A0AAU9KZ19"/>
<gene>
    <name evidence="1" type="ORF">PBS003_LOCUS4884</name>
</gene>
<dbReference type="Proteomes" id="UP001160483">
    <property type="component" value="Unassembled WGS sequence"/>
</dbReference>
<evidence type="ECO:0000313" key="1">
    <source>
        <dbReference type="EMBL" id="CAH0478173.1"/>
    </source>
</evidence>
<proteinExistence type="predicted"/>
<name>A0AAU9KZ19_9STRA</name>
<evidence type="ECO:0000313" key="2">
    <source>
        <dbReference type="Proteomes" id="UP001160483"/>
    </source>
</evidence>
<comment type="caution">
    <text evidence="1">The sequence shown here is derived from an EMBL/GenBank/DDBJ whole genome shotgun (WGS) entry which is preliminary data.</text>
</comment>
<accession>A0AAU9KZ19</accession>
<organism evidence="1 2">
    <name type="scientific">Peronospora belbahrii</name>
    <dbReference type="NCBI Taxonomy" id="622444"/>
    <lineage>
        <taxon>Eukaryota</taxon>
        <taxon>Sar</taxon>
        <taxon>Stramenopiles</taxon>
        <taxon>Oomycota</taxon>
        <taxon>Peronosporomycetes</taxon>
        <taxon>Peronosporales</taxon>
        <taxon>Peronosporaceae</taxon>
        <taxon>Peronospora</taxon>
    </lineage>
</organism>
<dbReference type="EMBL" id="CAKKTJ010000219">
    <property type="protein sequence ID" value="CAH0478173.1"/>
    <property type="molecule type" value="Genomic_DNA"/>
</dbReference>
<protein>
    <submittedName>
        <fullName evidence="1">Uncharacterized protein</fullName>
    </submittedName>
</protein>
<sequence length="109" mass="12254">MSAQTTFSQTPSYQDLCASSKDVATEEFLVFEELKRIIFLLDTVVKTNAKEKIPRILRTTSKLRKTLSLAQLQQAVEQLLPAQNTSKLMLLALLAKIGTKLQINSIKFL</sequence>